<evidence type="ECO:0000313" key="2">
    <source>
        <dbReference type="EMBL" id="KAK9125916.1"/>
    </source>
</evidence>
<organism evidence="2 3">
    <name type="scientific">Stephania cephalantha</name>
    <dbReference type="NCBI Taxonomy" id="152367"/>
    <lineage>
        <taxon>Eukaryota</taxon>
        <taxon>Viridiplantae</taxon>
        <taxon>Streptophyta</taxon>
        <taxon>Embryophyta</taxon>
        <taxon>Tracheophyta</taxon>
        <taxon>Spermatophyta</taxon>
        <taxon>Magnoliopsida</taxon>
        <taxon>Ranunculales</taxon>
        <taxon>Menispermaceae</taxon>
        <taxon>Menispermoideae</taxon>
        <taxon>Cissampelideae</taxon>
        <taxon>Stephania</taxon>
    </lineage>
</organism>
<reference evidence="2 3" key="1">
    <citation type="submission" date="2024-01" db="EMBL/GenBank/DDBJ databases">
        <title>Genome assemblies of Stephania.</title>
        <authorList>
            <person name="Yang L."/>
        </authorList>
    </citation>
    <scope>NUCLEOTIDE SEQUENCE [LARGE SCALE GENOMIC DNA]</scope>
    <source>
        <strain evidence="2">JXDWG</strain>
        <tissue evidence="2">Leaf</tissue>
    </source>
</reference>
<gene>
    <name evidence="2" type="ORF">Scep_014762</name>
</gene>
<sequence length="363" mass="40454">MLVNDVEDEKEYDGLEVKGEDQDEDWEEDEVERSEQGADEDQESVEEVSQDGEEDEGVKESNEFFDEDDEGAEEEPAVEADGGVQEEEAGEDDQEEDVDPHDGDGDQNGDKDEDQDKFEWLGYSSAFDNVLDHDVNQLQQSVDTTQQSQQQHQVDTMQLVEVASGYHASPYGYHTTFTAIGRSSALAVFVVLEVGDIATIFGVHANKNARLCGNKDCCFGGKDGSNEQSNHNNNRRSNEQGNHKCNRSNEEDHAGSFIEMHQAFLGKQREIEEAAAPKFDATHTRMEAGNMASKEQYENLLSQTVGEFERQFINNLKLSYATFDSRVDKLEAHMLGRGDARMITLSDLVAIGVSIEAKGKEES</sequence>
<protein>
    <submittedName>
        <fullName evidence="2">Uncharacterized protein</fullName>
    </submittedName>
</protein>
<name>A0AAP0J1S7_9MAGN</name>
<feature type="compositionally biased region" description="Acidic residues" evidence="1">
    <location>
        <begin position="21"/>
        <end position="99"/>
    </location>
</feature>
<feature type="compositionally biased region" description="Basic and acidic residues" evidence="1">
    <location>
        <begin position="100"/>
        <end position="110"/>
    </location>
</feature>
<feature type="region of interest" description="Disordered" evidence="1">
    <location>
        <begin position="1"/>
        <end position="115"/>
    </location>
</feature>
<feature type="compositionally biased region" description="Basic and acidic residues" evidence="1">
    <location>
        <begin position="236"/>
        <end position="250"/>
    </location>
</feature>
<feature type="compositionally biased region" description="Acidic residues" evidence="1">
    <location>
        <begin position="1"/>
        <end position="11"/>
    </location>
</feature>
<dbReference type="Proteomes" id="UP001419268">
    <property type="component" value="Unassembled WGS sequence"/>
</dbReference>
<comment type="caution">
    <text evidence="2">The sequence shown here is derived from an EMBL/GenBank/DDBJ whole genome shotgun (WGS) entry which is preliminary data.</text>
</comment>
<dbReference type="AlphaFoldDB" id="A0AAP0J1S7"/>
<proteinExistence type="predicted"/>
<evidence type="ECO:0000256" key="1">
    <source>
        <dbReference type="SAM" id="MobiDB-lite"/>
    </source>
</evidence>
<accession>A0AAP0J1S7</accession>
<evidence type="ECO:0000313" key="3">
    <source>
        <dbReference type="Proteomes" id="UP001419268"/>
    </source>
</evidence>
<feature type="region of interest" description="Disordered" evidence="1">
    <location>
        <begin position="224"/>
        <end position="250"/>
    </location>
</feature>
<dbReference type="EMBL" id="JBBNAG010000006">
    <property type="protein sequence ID" value="KAK9125916.1"/>
    <property type="molecule type" value="Genomic_DNA"/>
</dbReference>
<keyword evidence="3" id="KW-1185">Reference proteome</keyword>